<dbReference type="InterPro" id="IPR001789">
    <property type="entry name" value="Sig_transdc_resp-reg_receiver"/>
</dbReference>
<evidence type="ECO:0000256" key="2">
    <source>
        <dbReference type="PROSITE-ProRule" id="PRU00169"/>
    </source>
</evidence>
<dbReference type="EMBL" id="PDHS01000626">
    <property type="protein sequence ID" value="MQM32770.1"/>
    <property type="molecule type" value="Genomic_DNA"/>
</dbReference>
<dbReference type="SUPFAM" id="SSF52172">
    <property type="entry name" value="CheY-like"/>
    <property type="match status" value="1"/>
</dbReference>
<evidence type="ECO:0000259" key="3">
    <source>
        <dbReference type="PROSITE" id="PS50110"/>
    </source>
</evidence>
<keyword evidence="1 2" id="KW-0597">Phosphoprotein</keyword>
<reference evidence="4 5" key="1">
    <citation type="submission" date="2017-09" db="EMBL/GenBank/DDBJ databases">
        <title>Metagenomic Analysis Reveals Denitrifying Candidatus Accumulibacter and Flanking Population as a Source of N2O.</title>
        <authorList>
            <person name="Gao H."/>
            <person name="Mao Y."/>
            <person name="Zhao X."/>
            <person name="Liu W.-T."/>
            <person name="Zhang T."/>
            <person name="Wells G."/>
        </authorList>
    </citation>
    <scope>NUCLEOTIDE SEQUENCE [LARGE SCALE GENOMIC DNA]</scope>
    <source>
        <strain evidence="4">CANDO_2_IC</strain>
    </source>
</reference>
<dbReference type="Gene3D" id="3.40.50.2300">
    <property type="match status" value="1"/>
</dbReference>
<proteinExistence type="predicted"/>
<dbReference type="InterPro" id="IPR011006">
    <property type="entry name" value="CheY-like_superfamily"/>
</dbReference>
<gene>
    <name evidence="4" type="ORF">CRU78_20695</name>
</gene>
<feature type="domain" description="Response regulatory" evidence="3">
    <location>
        <begin position="10"/>
        <end position="129"/>
    </location>
</feature>
<dbReference type="InterPro" id="IPR050595">
    <property type="entry name" value="Bact_response_regulator"/>
</dbReference>
<evidence type="ECO:0000313" key="4">
    <source>
        <dbReference type="EMBL" id="MQM32770.1"/>
    </source>
</evidence>
<sequence>MQDKTAETLRILLVEDSLLLQDMLTEELEEIPGVKVCARAKGEQEAMELLEAHPVDLAIVDLELSEGTGLGVLRQLHSWPERFGTLHAVVFSSYGHLSVRARCSALGVAAFFDKAVGTDALIDYVERLVPKAG</sequence>
<comment type="caution">
    <text evidence="4">The sequence shown here is derived from an EMBL/GenBank/DDBJ whole genome shotgun (WGS) entry which is preliminary data.</text>
</comment>
<evidence type="ECO:0000256" key="1">
    <source>
        <dbReference type="ARBA" id="ARBA00022553"/>
    </source>
</evidence>
<dbReference type="Pfam" id="PF00072">
    <property type="entry name" value="Response_reg"/>
    <property type="match status" value="1"/>
</dbReference>
<dbReference type="CDD" id="cd00156">
    <property type="entry name" value="REC"/>
    <property type="match status" value="1"/>
</dbReference>
<name>A0A6A7S063_9PROT</name>
<evidence type="ECO:0000313" key="5">
    <source>
        <dbReference type="Proteomes" id="UP000342300"/>
    </source>
</evidence>
<organism evidence="4 5">
    <name type="scientific">Candidatus Accumulibacter phosphatis</name>
    <dbReference type="NCBI Taxonomy" id="327160"/>
    <lineage>
        <taxon>Bacteria</taxon>
        <taxon>Pseudomonadati</taxon>
        <taxon>Pseudomonadota</taxon>
        <taxon>Betaproteobacteria</taxon>
        <taxon>Candidatus Accumulibacter</taxon>
    </lineage>
</organism>
<dbReference type="PROSITE" id="PS50110">
    <property type="entry name" value="RESPONSE_REGULATORY"/>
    <property type="match status" value="1"/>
</dbReference>
<dbReference type="PANTHER" id="PTHR44591">
    <property type="entry name" value="STRESS RESPONSE REGULATOR PROTEIN 1"/>
    <property type="match status" value="1"/>
</dbReference>
<dbReference type="PANTHER" id="PTHR44591:SF3">
    <property type="entry name" value="RESPONSE REGULATORY DOMAIN-CONTAINING PROTEIN"/>
    <property type="match status" value="1"/>
</dbReference>
<dbReference type="SMART" id="SM00448">
    <property type="entry name" value="REC"/>
    <property type="match status" value="1"/>
</dbReference>
<accession>A0A6A7S063</accession>
<dbReference type="Proteomes" id="UP000342300">
    <property type="component" value="Unassembled WGS sequence"/>
</dbReference>
<dbReference type="AlphaFoldDB" id="A0A6A7S063"/>
<protein>
    <submittedName>
        <fullName evidence="4">Response regulator</fullName>
    </submittedName>
</protein>
<feature type="modified residue" description="4-aspartylphosphate" evidence="2">
    <location>
        <position position="61"/>
    </location>
</feature>
<dbReference type="GO" id="GO:0000160">
    <property type="term" value="P:phosphorelay signal transduction system"/>
    <property type="evidence" value="ECO:0007669"/>
    <property type="project" value="InterPro"/>
</dbReference>